<feature type="compositionally biased region" description="Low complexity" evidence="1">
    <location>
        <begin position="26"/>
        <end position="35"/>
    </location>
</feature>
<feature type="region of interest" description="Disordered" evidence="1">
    <location>
        <begin position="1"/>
        <end position="40"/>
    </location>
</feature>
<protein>
    <recommendedName>
        <fullName evidence="2">MbtH-like domain-containing protein</fullName>
    </recommendedName>
</protein>
<dbReference type="PANTHER" id="PTHR38444:SF1">
    <property type="entry name" value="ENTEROBACTIN BIOSYNTHESIS PROTEIN YBDZ"/>
    <property type="match status" value="1"/>
</dbReference>
<dbReference type="PANTHER" id="PTHR38444">
    <property type="entry name" value="ENTEROBACTIN BIOSYNTHESIS PROTEIN YBDZ"/>
    <property type="match status" value="1"/>
</dbReference>
<dbReference type="SMART" id="SM00923">
    <property type="entry name" value="MbtH"/>
    <property type="match status" value="1"/>
</dbReference>
<reference evidence="3" key="1">
    <citation type="journal article" date="2014" name="Int. J. Syst. Evol. Microbiol.">
        <title>Complete genome sequence of Corynebacterium casei LMG S-19264T (=DSM 44701T), isolated from a smear-ripened cheese.</title>
        <authorList>
            <consortium name="US DOE Joint Genome Institute (JGI-PGF)"/>
            <person name="Walter F."/>
            <person name="Albersmeier A."/>
            <person name="Kalinowski J."/>
            <person name="Ruckert C."/>
        </authorList>
    </citation>
    <scope>NUCLEOTIDE SEQUENCE</scope>
    <source>
        <strain evidence="3">JCM 4956</strain>
    </source>
</reference>
<dbReference type="Proteomes" id="UP000645555">
    <property type="component" value="Unassembled WGS sequence"/>
</dbReference>
<evidence type="ECO:0000313" key="4">
    <source>
        <dbReference type="Proteomes" id="UP000645555"/>
    </source>
</evidence>
<name>A0A918K2H9_9ACTN</name>
<dbReference type="InterPro" id="IPR038020">
    <property type="entry name" value="MbtH-like_sf"/>
</dbReference>
<organism evidence="3 4">
    <name type="scientific">Streptomyces fructofermentans</name>
    <dbReference type="NCBI Taxonomy" id="152141"/>
    <lineage>
        <taxon>Bacteria</taxon>
        <taxon>Bacillati</taxon>
        <taxon>Actinomycetota</taxon>
        <taxon>Actinomycetes</taxon>
        <taxon>Kitasatosporales</taxon>
        <taxon>Streptomycetaceae</taxon>
        <taxon>Streptomyces</taxon>
    </lineage>
</organism>
<dbReference type="AlphaFoldDB" id="A0A918K2H9"/>
<dbReference type="GO" id="GO:0019290">
    <property type="term" value="P:siderophore biosynthetic process"/>
    <property type="evidence" value="ECO:0007669"/>
    <property type="project" value="TreeGrafter"/>
</dbReference>
<gene>
    <name evidence="3" type="ORF">GCM10010515_07610</name>
</gene>
<dbReference type="InterPro" id="IPR005153">
    <property type="entry name" value="MbtH-like_dom"/>
</dbReference>
<evidence type="ECO:0000259" key="2">
    <source>
        <dbReference type="SMART" id="SM00923"/>
    </source>
</evidence>
<dbReference type="GO" id="GO:0005829">
    <property type="term" value="C:cytosol"/>
    <property type="evidence" value="ECO:0007669"/>
    <property type="project" value="TreeGrafter"/>
</dbReference>
<dbReference type="Pfam" id="PF03621">
    <property type="entry name" value="MbtH"/>
    <property type="match status" value="1"/>
</dbReference>
<dbReference type="EMBL" id="BMWD01000002">
    <property type="protein sequence ID" value="GGX43257.1"/>
    <property type="molecule type" value="Genomic_DNA"/>
</dbReference>
<sequence>MTRNEAGLPERHRRHRDTDTPDDPDGPAGAPGAGPDHPHTALQRRRILMSTNPFENPDGVYSVLVNDEGQYSLWPDFVDVPAGWTVAHGPAPRQECLDHIEANWSDMRPKSLVEHMERTG</sequence>
<accession>A0A918K2H9</accession>
<reference evidence="3" key="2">
    <citation type="submission" date="2020-09" db="EMBL/GenBank/DDBJ databases">
        <authorList>
            <person name="Sun Q."/>
            <person name="Ohkuma M."/>
        </authorList>
    </citation>
    <scope>NUCLEOTIDE SEQUENCE</scope>
    <source>
        <strain evidence="3">JCM 4956</strain>
    </source>
</reference>
<feature type="domain" description="MbtH-like" evidence="2">
    <location>
        <begin position="52"/>
        <end position="102"/>
    </location>
</feature>
<keyword evidence="4" id="KW-1185">Reference proteome</keyword>
<proteinExistence type="predicted"/>
<dbReference type="InterPro" id="IPR037407">
    <property type="entry name" value="MLP_fam"/>
</dbReference>
<evidence type="ECO:0000313" key="3">
    <source>
        <dbReference type="EMBL" id="GGX43257.1"/>
    </source>
</evidence>
<dbReference type="Gene3D" id="3.90.820.10">
    <property type="entry name" value="Structural Genomics, Unknown Function 30-nov-00 1gh9 Mol_id"/>
    <property type="match status" value="1"/>
</dbReference>
<dbReference type="SUPFAM" id="SSF160582">
    <property type="entry name" value="MbtH-like"/>
    <property type="match status" value="1"/>
</dbReference>
<comment type="caution">
    <text evidence="3">The sequence shown here is derived from an EMBL/GenBank/DDBJ whole genome shotgun (WGS) entry which is preliminary data.</text>
</comment>
<evidence type="ECO:0000256" key="1">
    <source>
        <dbReference type="SAM" id="MobiDB-lite"/>
    </source>
</evidence>